<evidence type="ECO:0000256" key="4">
    <source>
        <dbReference type="ARBA" id="ARBA00022475"/>
    </source>
</evidence>
<accession>A0A2Z5JKE3</accession>
<evidence type="ECO:0000256" key="8">
    <source>
        <dbReference type="SAM" id="MobiDB-lite"/>
    </source>
</evidence>
<sequence length="120" mass="12601">MSVPEAVDRVLLTAAVVVIIIAGAGLLTRIWRGPSMLDRAISLDVCAALIIAGLGAKSAFARDPFYFPIMLVLAFLGFTGSVGIARFIAVRDRPALRRGADGTEGSDGRDGNDGREGEAR</sequence>
<evidence type="ECO:0000313" key="11">
    <source>
        <dbReference type="Proteomes" id="UP000252698"/>
    </source>
</evidence>
<evidence type="ECO:0000256" key="2">
    <source>
        <dbReference type="ARBA" id="ARBA00009212"/>
    </source>
</evidence>
<dbReference type="Proteomes" id="UP000252698">
    <property type="component" value="Chromosome"/>
</dbReference>
<feature type="transmembrane region" description="Helical" evidence="9">
    <location>
        <begin position="66"/>
        <end position="89"/>
    </location>
</feature>
<evidence type="ECO:0000256" key="1">
    <source>
        <dbReference type="ARBA" id="ARBA00004651"/>
    </source>
</evidence>
<organism evidence="10 11">
    <name type="scientific">Streptomyces atratus</name>
    <dbReference type="NCBI Taxonomy" id="1893"/>
    <lineage>
        <taxon>Bacteria</taxon>
        <taxon>Bacillati</taxon>
        <taxon>Actinomycetota</taxon>
        <taxon>Actinomycetes</taxon>
        <taxon>Kitasatosporales</taxon>
        <taxon>Streptomycetaceae</taxon>
        <taxon>Streptomyces</taxon>
    </lineage>
</organism>
<dbReference type="GeneID" id="95522959"/>
<comment type="similarity">
    <text evidence="2">Belongs to the CPA3 antiporters (TC 2.A.63) subunit F family.</text>
</comment>
<keyword evidence="4" id="KW-1003">Cell membrane</keyword>
<feature type="region of interest" description="Disordered" evidence="8">
    <location>
        <begin position="97"/>
        <end position="120"/>
    </location>
</feature>
<evidence type="ECO:0000256" key="6">
    <source>
        <dbReference type="ARBA" id="ARBA00022989"/>
    </source>
</evidence>
<dbReference type="PANTHER" id="PTHR34702:SF1">
    <property type="entry name" value="NA(+)_H(+) ANTIPORTER SUBUNIT F"/>
    <property type="match status" value="1"/>
</dbReference>
<feature type="transmembrane region" description="Helical" evidence="9">
    <location>
        <begin position="40"/>
        <end position="60"/>
    </location>
</feature>
<dbReference type="InterPro" id="IPR007208">
    <property type="entry name" value="MrpF/PhaF-like"/>
</dbReference>
<evidence type="ECO:0000256" key="3">
    <source>
        <dbReference type="ARBA" id="ARBA00022448"/>
    </source>
</evidence>
<evidence type="ECO:0000256" key="7">
    <source>
        <dbReference type="ARBA" id="ARBA00023136"/>
    </source>
</evidence>
<dbReference type="EMBL" id="CP027306">
    <property type="protein sequence ID" value="AXE80782.1"/>
    <property type="molecule type" value="Genomic_DNA"/>
</dbReference>
<feature type="transmembrane region" description="Helical" evidence="9">
    <location>
        <begin position="6"/>
        <end position="28"/>
    </location>
</feature>
<dbReference type="RefSeq" id="WP_114247199.1">
    <property type="nucleotide sequence ID" value="NZ_CP027306.1"/>
</dbReference>
<dbReference type="KEGG" id="sata:C5746_31750"/>
<keyword evidence="6 9" id="KW-1133">Transmembrane helix</keyword>
<protein>
    <recommendedName>
        <fullName evidence="12">Multisubunit sodium/proton antiporter, MrpF subunit</fullName>
    </recommendedName>
</protein>
<dbReference type="GO" id="GO:0005886">
    <property type="term" value="C:plasma membrane"/>
    <property type="evidence" value="ECO:0007669"/>
    <property type="project" value="UniProtKB-SubCell"/>
</dbReference>
<reference evidence="10 11" key="1">
    <citation type="journal article" date="2018" name="Front. Microbiol.">
        <title>Genome Sequencing of Streptomyces atratus SCSIOZH16 and Activation Production of Nocardamine via Metabolic Engineering.</title>
        <authorList>
            <person name="Li Y."/>
            <person name="Zhang C."/>
            <person name="Liu C."/>
            <person name="Ju J."/>
            <person name="Ma J."/>
        </authorList>
    </citation>
    <scope>NUCLEOTIDE SEQUENCE [LARGE SCALE GENOMIC DNA]</scope>
    <source>
        <strain evidence="10 11">SCSIO_ZH16</strain>
    </source>
</reference>
<proteinExistence type="inferred from homology"/>
<gene>
    <name evidence="10" type="ORF">C5746_31750</name>
</gene>
<comment type="subcellular location">
    <subcellularLocation>
        <location evidence="1">Cell membrane</location>
        <topology evidence="1">Multi-pass membrane protein</topology>
    </subcellularLocation>
</comment>
<evidence type="ECO:0000313" key="10">
    <source>
        <dbReference type="EMBL" id="AXE80782.1"/>
    </source>
</evidence>
<evidence type="ECO:0000256" key="5">
    <source>
        <dbReference type="ARBA" id="ARBA00022692"/>
    </source>
</evidence>
<evidence type="ECO:0000256" key="9">
    <source>
        <dbReference type="SAM" id="Phobius"/>
    </source>
</evidence>
<dbReference type="PANTHER" id="PTHR34702">
    <property type="entry name" value="NA(+)/H(+) ANTIPORTER SUBUNIT F1"/>
    <property type="match status" value="1"/>
</dbReference>
<keyword evidence="5 9" id="KW-0812">Transmembrane</keyword>
<dbReference type="GO" id="GO:0015385">
    <property type="term" value="F:sodium:proton antiporter activity"/>
    <property type="evidence" value="ECO:0007669"/>
    <property type="project" value="TreeGrafter"/>
</dbReference>
<dbReference type="Pfam" id="PF04066">
    <property type="entry name" value="MrpF_PhaF"/>
    <property type="match status" value="1"/>
</dbReference>
<name>A0A2Z5JKE3_STRAR</name>
<evidence type="ECO:0008006" key="12">
    <source>
        <dbReference type="Google" id="ProtNLM"/>
    </source>
</evidence>
<dbReference type="AlphaFoldDB" id="A0A2Z5JKE3"/>
<keyword evidence="3" id="KW-0813">Transport</keyword>
<keyword evidence="7 9" id="KW-0472">Membrane</keyword>